<evidence type="ECO:0000256" key="2">
    <source>
        <dbReference type="ARBA" id="ARBA00004853"/>
    </source>
</evidence>
<dbReference type="Gene3D" id="3.40.50.10990">
    <property type="entry name" value="GTP cyclohydrolase II"/>
    <property type="match status" value="1"/>
</dbReference>
<dbReference type="GO" id="GO:0003935">
    <property type="term" value="F:GTP cyclohydrolase II activity"/>
    <property type="evidence" value="ECO:0007669"/>
    <property type="project" value="UniProtKB-EC"/>
</dbReference>
<dbReference type="GO" id="GO:0005525">
    <property type="term" value="F:GTP binding"/>
    <property type="evidence" value="ECO:0007669"/>
    <property type="project" value="UniProtKB-KW"/>
</dbReference>
<dbReference type="NCBIfam" id="TIGR00505">
    <property type="entry name" value="ribA"/>
    <property type="match status" value="1"/>
</dbReference>
<evidence type="ECO:0000256" key="3">
    <source>
        <dbReference type="ARBA" id="ARBA00005520"/>
    </source>
</evidence>
<dbReference type="InterPro" id="IPR036144">
    <property type="entry name" value="RibA-like_sf"/>
</dbReference>
<dbReference type="AlphaFoldDB" id="A0A3B0R8H8"/>
<evidence type="ECO:0000256" key="4">
    <source>
        <dbReference type="ARBA" id="ARBA00012762"/>
    </source>
</evidence>
<keyword evidence="7" id="KW-0547">Nucleotide-binding</keyword>
<accession>A0A3B0R8H8</accession>
<dbReference type="SUPFAM" id="SSF55821">
    <property type="entry name" value="YrdC/RibB"/>
    <property type="match status" value="1"/>
</dbReference>
<sequence length="378" mass="40668">MRPPITSDRDDKNQLDHRIVTVQRAASDLRRGLPVVVCAQNSSILVQAAELITDPWIKRLGALSGAAPLIGLTSERANILRVSPRSGTTALIRLSDHMNSAVIAAMADPADDLMQPLKGPFQVADDAATAAHDAGLKLCKIARLLPAALFSAPLDGDGPGFAADRHFLSVHAQDILNYDRNDAAGLRRITAAKVPLGGAEQTTMVAFRPHDGGTEHFALIIGDPNRHDPVLTRIHSECFTGDLLGSLKCDCGEQLNGAITHMQAAGGGVLLYLAQEGRGIGLINKLRAYQLQDQGFDTVDANERLGFHADERIFEPAAEMLKILGFSAVRLLTNNPLKVAGLEEQGITVSERVAHSFPANAHNDHYLRTKKKRSGHLL</sequence>
<dbReference type="UniPathway" id="UPA00275">
    <property type="reaction ID" value="UER00400"/>
</dbReference>
<dbReference type="GO" id="GO:0046872">
    <property type="term" value="F:metal ion binding"/>
    <property type="evidence" value="ECO:0007669"/>
    <property type="project" value="UniProtKB-KW"/>
</dbReference>
<evidence type="ECO:0000256" key="7">
    <source>
        <dbReference type="ARBA" id="ARBA00022741"/>
    </source>
</evidence>
<comment type="pathway">
    <text evidence="2">Cofactor biosynthesis; riboflavin biosynthesis; 5-amino-6-(D-ribitylamino)uracil from GTP: step 1/4.</text>
</comment>
<dbReference type="InterPro" id="IPR000926">
    <property type="entry name" value="RibA"/>
</dbReference>
<dbReference type="CDD" id="cd00641">
    <property type="entry name" value="GTP_cyclohydro2"/>
    <property type="match status" value="1"/>
</dbReference>
<keyword evidence="6" id="KW-0479">Metal-binding</keyword>
<evidence type="ECO:0000256" key="6">
    <source>
        <dbReference type="ARBA" id="ARBA00022723"/>
    </source>
</evidence>
<proteinExistence type="inferred from homology"/>
<keyword evidence="9" id="KW-0862">Zinc</keyword>
<reference evidence="13" key="1">
    <citation type="submission" date="2018-06" db="EMBL/GenBank/DDBJ databases">
        <authorList>
            <person name="Zhirakovskaya E."/>
        </authorList>
    </citation>
    <scope>NUCLEOTIDE SEQUENCE</scope>
</reference>
<dbReference type="HAMAP" id="MF_00179">
    <property type="entry name" value="RibA"/>
    <property type="match status" value="1"/>
</dbReference>
<dbReference type="EC" id="3.5.4.25" evidence="4"/>
<dbReference type="GO" id="GO:0009231">
    <property type="term" value="P:riboflavin biosynthetic process"/>
    <property type="evidence" value="ECO:0007669"/>
    <property type="project" value="UniProtKB-UniPathway"/>
</dbReference>
<dbReference type="NCBIfam" id="NF001591">
    <property type="entry name" value="PRK00393.1"/>
    <property type="match status" value="1"/>
</dbReference>
<keyword evidence="8 13" id="KW-0378">Hydrolase</keyword>
<comment type="catalytic activity">
    <reaction evidence="11">
        <text>GTP + 4 H2O = 2,5-diamino-6-hydroxy-4-(5-phosphoribosylamino)-pyrimidine + formate + 2 phosphate + 3 H(+)</text>
        <dbReference type="Rhea" id="RHEA:23704"/>
        <dbReference type="ChEBI" id="CHEBI:15377"/>
        <dbReference type="ChEBI" id="CHEBI:15378"/>
        <dbReference type="ChEBI" id="CHEBI:15740"/>
        <dbReference type="ChEBI" id="CHEBI:37565"/>
        <dbReference type="ChEBI" id="CHEBI:43474"/>
        <dbReference type="ChEBI" id="CHEBI:58614"/>
        <dbReference type="EC" id="3.5.4.25"/>
    </reaction>
</comment>
<evidence type="ECO:0000256" key="10">
    <source>
        <dbReference type="ARBA" id="ARBA00023134"/>
    </source>
</evidence>
<evidence type="ECO:0000313" key="13">
    <source>
        <dbReference type="EMBL" id="VAV89510.1"/>
    </source>
</evidence>
<dbReference type="FunFam" id="3.40.50.10990:FF:000002">
    <property type="entry name" value="GTP cyclohydrolase-2"/>
    <property type="match status" value="1"/>
</dbReference>
<comment type="cofactor">
    <cofactor evidence="1">
        <name>Zn(2+)</name>
        <dbReference type="ChEBI" id="CHEBI:29105"/>
    </cofactor>
</comment>
<organism evidence="13">
    <name type="scientific">hydrothermal vent metagenome</name>
    <dbReference type="NCBI Taxonomy" id="652676"/>
    <lineage>
        <taxon>unclassified sequences</taxon>
        <taxon>metagenomes</taxon>
        <taxon>ecological metagenomes</taxon>
    </lineage>
</organism>
<keyword evidence="10" id="KW-0342">GTP-binding</keyword>
<evidence type="ECO:0000256" key="9">
    <source>
        <dbReference type="ARBA" id="ARBA00022833"/>
    </source>
</evidence>
<dbReference type="GO" id="GO:0005829">
    <property type="term" value="C:cytosol"/>
    <property type="evidence" value="ECO:0007669"/>
    <property type="project" value="TreeGrafter"/>
</dbReference>
<name>A0A3B0R8H8_9ZZZZ</name>
<dbReference type="InterPro" id="IPR032677">
    <property type="entry name" value="GTP_cyclohydro_II"/>
</dbReference>
<dbReference type="PANTHER" id="PTHR21327:SF18">
    <property type="entry name" value="3,4-DIHYDROXY-2-BUTANONE 4-PHOSPHATE SYNTHASE"/>
    <property type="match status" value="1"/>
</dbReference>
<dbReference type="Pfam" id="PF00925">
    <property type="entry name" value="GTP_cyclohydro2"/>
    <property type="match status" value="1"/>
</dbReference>
<protein>
    <recommendedName>
        <fullName evidence="4">GTP cyclohydrolase II</fullName>
        <ecNumber evidence="4">3.5.4.25</ecNumber>
    </recommendedName>
</protein>
<dbReference type="InterPro" id="IPR017945">
    <property type="entry name" value="DHBP_synth_RibB-like_a/b_dom"/>
</dbReference>
<dbReference type="PANTHER" id="PTHR21327">
    <property type="entry name" value="GTP CYCLOHYDROLASE II-RELATED"/>
    <property type="match status" value="1"/>
</dbReference>
<dbReference type="EMBL" id="UOED01000046">
    <property type="protein sequence ID" value="VAV89510.1"/>
    <property type="molecule type" value="Genomic_DNA"/>
</dbReference>
<comment type="similarity">
    <text evidence="3">In the N-terminal section; belongs to the DHBP synthase family.</text>
</comment>
<evidence type="ECO:0000256" key="5">
    <source>
        <dbReference type="ARBA" id="ARBA00022619"/>
    </source>
</evidence>
<evidence type="ECO:0000256" key="11">
    <source>
        <dbReference type="ARBA" id="ARBA00049295"/>
    </source>
</evidence>
<feature type="domain" description="GTP cyclohydrolase II" evidence="12">
    <location>
        <begin position="191"/>
        <end position="353"/>
    </location>
</feature>
<gene>
    <name evidence="13" type="ORF">MNBD_ALPHA02-499</name>
</gene>
<evidence type="ECO:0000256" key="1">
    <source>
        <dbReference type="ARBA" id="ARBA00001947"/>
    </source>
</evidence>
<keyword evidence="5" id="KW-0686">Riboflavin biosynthesis</keyword>
<dbReference type="SUPFAM" id="SSF142695">
    <property type="entry name" value="RibA-like"/>
    <property type="match status" value="1"/>
</dbReference>
<evidence type="ECO:0000259" key="12">
    <source>
        <dbReference type="Pfam" id="PF00925"/>
    </source>
</evidence>
<evidence type="ECO:0000256" key="8">
    <source>
        <dbReference type="ARBA" id="ARBA00022801"/>
    </source>
</evidence>